<name>A0A7J6QA76_PEROL</name>
<comment type="caution">
    <text evidence="2">The sequence shown here is derived from an EMBL/GenBank/DDBJ whole genome shotgun (WGS) entry which is preliminary data.</text>
</comment>
<proteinExistence type="predicted"/>
<dbReference type="AlphaFoldDB" id="A0A7J6QA76"/>
<dbReference type="Gene3D" id="3.30.70.330">
    <property type="match status" value="1"/>
</dbReference>
<reference evidence="2 3" key="1">
    <citation type="submission" date="2020-04" db="EMBL/GenBank/DDBJ databases">
        <title>Perkinsus olseni comparative genomics.</title>
        <authorList>
            <person name="Bogema D.R."/>
        </authorList>
    </citation>
    <scope>NUCLEOTIDE SEQUENCE [LARGE SCALE GENOMIC DNA]</scope>
    <source>
        <strain evidence="2 3">ATCC PRA-207</strain>
    </source>
</reference>
<dbReference type="InterPro" id="IPR035979">
    <property type="entry name" value="RBD_domain_sf"/>
</dbReference>
<evidence type="ECO:0000313" key="3">
    <source>
        <dbReference type="Proteomes" id="UP000553632"/>
    </source>
</evidence>
<keyword evidence="3" id="KW-1185">Reference proteome</keyword>
<dbReference type="SUPFAM" id="SSF54928">
    <property type="entry name" value="RNA-binding domain, RBD"/>
    <property type="match status" value="1"/>
</dbReference>
<evidence type="ECO:0000313" key="2">
    <source>
        <dbReference type="EMBL" id="KAF4704596.1"/>
    </source>
</evidence>
<dbReference type="Proteomes" id="UP000553632">
    <property type="component" value="Unassembled WGS sequence"/>
</dbReference>
<organism evidence="2 3">
    <name type="scientific">Perkinsus olseni</name>
    <name type="common">Perkinsus atlanticus</name>
    <dbReference type="NCBI Taxonomy" id="32597"/>
    <lineage>
        <taxon>Eukaryota</taxon>
        <taxon>Sar</taxon>
        <taxon>Alveolata</taxon>
        <taxon>Perkinsozoa</taxon>
        <taxon>Perkinsea</taxon>
        <taxon>Perkinsida</taxon>
        <taxon>Perkinsidae</taxon>
        <taxon>Perkinsus</taxon>
    </lineage>
</organism>
<feature type="region of interest" description="Disordered" evidence="1">
    <location>
        <begin position="40"/>
        <end position="79"/>
    </location>
</feature>
<feature type="non-terminal residue" evidence="2">
    <location>
        <position position="133"/>
    </location>
</feature>
<dbReference type="GO" id="GO:0003676">
    <property type="term" value="F:nucleic acid binding"/>
    <property type="evidence" value="ECO:0007669"/>
    <property type="project" value="InterPro"/>
</dbReference>
<dbReference type="InterPro" id="IPR012677">
    <property type="entry name" value="Nucleotide-bd_a/b_plait_sf"/>
</dbReference>
<gene>
    <name evidence="2" type="ORF">FOZ63_003237</name>
</gene>
<protein>
    <submittedName>
        <fullName evidence="2">Uncharacterized protein</fullName>
    </submittedName>
</protein>
<accession>A0A7J6QA76</accession>
<sequence length="133" mass="14135">IEGPPNKNYLFVVFTDPSGARNCLMENPENHVIDGVRVDVKKAQPRNQPHSAAQSSAPPPPPPPGQQLGPAGNSGDGIISSGATEFRAIYSLVSSSLIVDFPGDEEVGEFQSSIRYTINPREGLPTLVTVVVQ</sequence>
<evidence type="ECO:0000256" key="1">
    <source>
        <dbReference type="SAM" id="MobiDB-lite"/>
    </source>
</evidence>
<dbReference type="EMBL" id="JABANO010034758">
    <property type="protein sequence ID" value="KAF4704596.1"/>
    <property type="molecule type" value="Genomic_DNA"/>
</dbReference>